<comment type="caution">
    <text evidence="3">The sequence shown here is derived from an EMBL/GenBank/DDBJ whole genome shotgun (WGS) entry which is preliminary data.</text>
</comment>
<keyword evidence="1" id="KW-1133">Transmembrane helix</keyword>
<keyword evidence="1" id="KW-0812">Transmembrane</keyword>
<name>A0A815YUJ5_ADIRI</name>
<dbReference type="EMBL" id="CAJNOR010005753">
    <property type="protein sequence ID" value="CAF1575100.1"/>
    <property type="molecule type" value="Genomic_DNA"/>
</dbReference>
<feature type="transmembrane region" description="Helical" evidence="1">
    <location>
        <begin position="37"/>
        <end position="55"/>
    </location>
</feature>
<dbReference type="Proteomes" id="UP000663852">
    <property type="component" value="Unassembled WGS sequence"/>
</dbReference>
<evidence type="ECO:0000313" key="3">
    <source>
        <dbReference type="EMBL" id="CAF1575100.1"/>
    </source>
</evidence>
<proteinExistence type="predicted"/>
<gene>
    <name evidence="2" type="ORF">EDS130_LOCUS38585</name>
    <name evidence="3" type="ORF">XAT740_LOCUS44863</name>
</gene>
<sequence length="1222" mass="144322">MVNQLRNIYQYLLKLNLYENETNDEHEKRNELLSTRIFIILLLLTLLLYIAYATLSSQQSSFIISKPTQKQYEQLQFKHPISLKCPCKDLSTPYKQLIDVKMEYYEICSSDFVKQEWIDYFFGEHISFYHPFDFRRSAAFKFQLLRTLCQQSQQTSEKYLEEFYSNSLISNEPVSSNEFHIQVNYSVELFKKTAISSFEKLVKLIQDIVCMNILLTAVDTRYFASNYTGPPFGSICYETKFRPQKLHCELEEELQGLFPEGIYDHIDYYDYSECDSPQNNTNGSNSQRPKNIPSFKVPGMFVLGLPIQSLMHSTLECLFEQSCLDKIVLHVKKTSISKKEFSILKQDSSTKTKTIKELTKNLFVKDWIIVRSYENYFNYCQPLYCQYLDEQKNSFVYIFTTTISLFGGLKLIFPWVALYVIKFIRMKESQQQSTDIGSHTIRIISLILFTFHISFDKPTKTLSFDTPTQIQYEQLYNNSFYHLQCPCSHISIKYAEFIKFQPTYHQICSSIFVSLLWRRLGNIWTQKTQCVLPDFANMARMYFLHLSKHCQISNETIRDELTRLYDMEYITSGVIHVKQFKSEIESFIENFKIQIQKSLKMKLNIIRSIIFDNQYRPLLKRVSNIVFHRNITVEYLPKDYEGCSCQTDSTCQRTMYLCRNDTFNYMQGVSMGCYISDSLLLSSISCFYDQNCINIFKRYMNKNEQLYHEFQPLKILEKNQYENNVTIETLTDNLFIEEWNDFYDYDKYYKSCQPLFCSYEIEERLSFLYILTRLISIYSGLTIITQFLIPNIVRLIRRKKQAPRVTTIFNRFCILSQLCKSKLIQMNIFRNKSTDLHLIRKQILSTRLYLITFSIILLICVFYTSLKSKLITNKLLLTHLTEYEQLYMKHPNTLICPCSEISIKYEEFIKLTPVYHEICSSNFVNQKWIDHLFQIGNLYHSSFHDVASLQFQVLKSLCRLIQETINSSLTQFDSTRLITNQLIREDIFENRINTIIKVFQKSTRQTFQEVFQISREIFHGNAFVSLSEKNWKYQIFKVNGKSISYALPVTYNNGQCTCATSLQCVQLATFNNTPIDGLFFGCYPIEAMLKSSLGCLYNKTCLELILPSSYQALPNLTIRILQSKTKYGINETVQHMIDRLFVDDWNQNYSYLNYSKKCRSTQCTYSFIQHFVVLHILTTILNLYGCLTILLRLLIPFIIGIFFRIYNRRRQMVIAPDIMTVD</sequence>
<evidence type="ECO:0000313" key="4">
    <source>
        <dbReference type="Proteomes" id="UP000663828"/>
    </source>
</evidence>
<dbReference type="EMBL" id="CAJNOJ010000407">
    <property type="protein sequence ID" value="CAF1436855.1"/>
    <property type="molecule type" value="Genomic_DNA"/>
</dbReference>
<dbReference type="Proteomes" id="UP000663828">
    <property type="component" value="Unassembled WGS sequence"/>
</dbReference>
<accession>A0A815YUJ5</accession>
<feature type="transmembrane region" description="Helical" evidence="1">
    <location>
        <begin position="436"/>
        <end position="455"/>
    </location>
</feature>
<keyword evidence="1" id="KW-0472">Membrane</keyword>
<keyword evidence="4" id="KW-1185">Reference proteome</keyword>
<organism evidence="3 4">
    <name type="scientific">Adineta ricciae</name>
    <name type="common">Rotifer</name>
    <dbReference type="NCBI Taxonomy" id="249248"/>
    <lineage>
        <taxon>Eukaryota</taxon>
        <taxon>Metazoa</taxon>
        <taxon>Spiralia</taxon>
        <taxon>Gnathifera</taxon>
        <taxon>Rotifera</taxon>
        <taxon>Eurotatoria</taxon>
        <taxon>Bdelloidea</taxon>
        <taxon>Adinetida</taxon>
        <taxon>Adinetidae</taxon>
        <taxon>Adineta</taxon>
    </lineage>
</organism>
<feature type="transmembrane region" description="Helical" evidence="1">
    <location>
        <begin position="767"/>
        <end position="789"/>
    </location>
</feature>
<evidence type="ECO:0000256" key="1">
    <source>
        <dbReference type="SAM" id="Phobius"/>
    </source>
</evidence>
<evidence type="ECO:0000313" key="2">
    <source>
        <dbReference type="EMBL" id="CAF1436855.1"/>
    </source>
</evidence>
<protein>
    <submittedName>
        <fullName evidence="3">Uncharacterized protein</fullName>
    </submittedName>
</protein>
<feature type="transmembrane region" description="Helical" evidence="1">
    <location>
        <begin position="1181"/>
        <end position="1203"/>
    </location>
</feature>
<feature type="transmembrane region" description="Helical" evidence="1">
    <location>
        <begin position="848"/>
        <end position="866"/>
    </location>
</feature>
<dbReference type="AlphaFoldDB" id="A0A815YUJ5"/>
<reference evidence="3" key="1">
    <citation type="submission" date="2021-02" db="EMBL/GenBank/DDBJ databases">
        <authorList>
            <person name="Nowell W R."/>
        </authorList>
    </citation>
    <scope>NUCLEOTIDE SEQUENCE</scope>
</reference>
<feature type="transmembrane region" description="Helical" evidence="1">
    <location>
        <begin position="395"/>
        <end position="424"/>
    </location>
</feature>